<dbReference type="Gene3D" id="1.25.40.10">
    <property type="entry name" value="Tetratricopeptide repeat domain"/>
    <property type="match status" value="2"/>
</dbReference>
<evidence type="ECO:0000313" key="3">
    <source>
        <dbReference type="EMBL" id="ACO14735.1"/>
    </source>
</evidence>
<sequence length="350" mass="39389">MQKQELQNTENLIENASEAINRYDYFEAQGLLQEALALDNDHPKALELSSFLLLEAGEVEKAIEFLNKAIRVQPEEGYEKYFTLAQLSSGQESLDIYQKGITLLSRLRPSAENKRALSNAYISIAELYTTDLCDDESAEVECTKAIQLAQEADSDNPEALQMKARYNLIKEQFDEARAAMSESLALWLPAYEDVLSNNQEAGSVDPVEICSVPYESRIASVKLCLELEDFDSATRICDGMIEEDDTVVDTWYLLGWTYQLRSTEEDEYQGNARFYLKKAKEVHGLNPTTDTAMIEHIEELLSELGPEPEEAAEEEGVALRPEDDNPENWESSSNEDEDNAMDSTASKTNS</sequence>
<feature type="repeat" description="TPR" evidence="1">
    <location>
        <begin position="43"/>
        <end position="76"/>
    </location>
</feature>
<dbReference type="Pfam" id="PF14559">
    <property type="entry name" value="TPR_19"/>
    <property type="match status" value="1"/>
</dbReference>
<dbReference type="CDD" id="cd24142">
    <property type="entry name" value="ACL4-like"/>
    <property type="match status" value="1"/>
</dbReference>
<feature type="region of interest" description="Disordered" evidence="2">
    <location>
        <begin position="302"/>
        <end position="350"/>
    </location>
</feature>
<dbReference type="InterPro" id="IPR011990">
    <property type="entry name" value="TPR-like_helical_dom_sf"/>
</dbReference>
<gene>
    <name evidence="3" type="primary">YD161</name>
</gene>
<protein>
    <submittedName>
        <fullName evidence="3">TPR repeat-containing protein YDR161W</fullName>
    </submittedName>
</protein>
<reference evidence="3" key="1">
    <citation type="submission" date="2009-03" db="EMBL/GenBank/DDBJ databases">
        <title>Caligus clemensi ESTs and full-length cDNAs.</title>
        <authorList>
            <person name="Yasuike M."/>
            <person name="von Schalburg K."/>
            <person name="Cooper G."/>
            <person name="Leong J."/>
            <person name="Jones S.R.M."/>
            <person name="Koop B.F."/>
        </authorList>
    </citation>
    <scope>NUCLEOTIDE SEQUENCE</scope>
    <source>
        <tissue evidence="3">Whole</tissue>
    </source>
</reference>
<proteinExistence type="evidence at transcript level"/>
<dbReference type="InterPro" id="IPR019734">
    <property type="entry name" value="TPR_rpt"/>
</dbReference>
<name>C1C0D2_CALCM</name>
<accession>C1C0D2</accession>
<dbReference type="AlphaFoldDB" id="C1C0D2"/>
<evidence type="ECO:0000256" key="1">
    <source>
        <dbReference type="PROSITE-ProRule" id="PRU00339"/>
    </source>
</evidence>
<feature type="compositionally biased region" description="Acidic residues" evidence="2">
    <location>
        <begin position="306"/>
        <end position="316"/>
    </location>
</feature>
<dbReference type="SUPFAM" id="SSF48452">
    <property type="entry name" value="TPR-like"/>
    <property type="match status" value="1"/>
</dbReference>
<dbReference type="EMBL" id="BT080311">
    <property type="protein sequence ID" value="ACO14735.1"/>
    <property type="molecule type" value="mRNA"/>
</dbReference>
<keyword evidence="1" id="KW-0802">TPR repeat</keyword>
<organism evidence="3">
    <name type="scientific">Caligus clemensi</name>
    <name type="common">Sea louse</name>
    <dbReference type="NCBI Taxonomy" id="344056"/>
    <lineage>
        <taxon>Eukaryota</taxon>
        <taxon>Metazoa</taxon>
        <taxon>Ecdysozoa</taxon>
        <taxon>Arthropoda</taxon>
        <taxon>Crustacea</taxon>
        <taxon>Multicrustacea</taxon>
        <taxon>Hexanauplia</taxon>
        <taxon>Copepoda</taxon>
        <taxon>Siphonostomatoida</taxon>
        <taxon>Caligidae</taxon>
        <taxon>Caligus</taxon>
    </lineage>
</organism>
<evidence type="ECO:0000256" key="2">
    <source>
        <dbReference type="SAM" id="MobiDB-lite"/>
    </source>
</evidence>
<dbReference type="PROSITE" id="PS50005">
    <property type="entry name" value="TPR"/>
    <property type="match status" value="1"/>
</dbReference>